<dbReference type="SMART" id="SM00185">
    <property type="entry name" value="ARM"/>
    <property type="match status" value="3"/>
</dbReference>
<proteinExistence type="inferred from homology"/>
<evidence type="ECO:0000256" key="2">
    <source>
        <dbReference type="ARBA" id="ARBA00022687"/>
    </source>
</evidence>
<accession>A0A914E7Z6</accession>
<dbReference type="AlphaFoldDB" id="A0A914E7Z6"/>
<dbReference type="InterPro" id="IPR026818">
    <property type="entry name" value="Apc_fam"/>
</dbReference>
<dbReference type="Gene3D" id="1.25.10.10">
    <property type="entry name" value="Leucine-rich Repeat Variant"/>
    <property type="match status" value="1"/>
</dbReference>
<name>A0A914E7Z6_9BILA</name>
<dbReference type="GO" id="GO:0030877">
    <property type="term" value="C:beta-catenin destruction complex"/>
    <property type="evidence" value="ECO:0007669"/>
    <property type="project" value="TreeGrafter"/>
</dbReference>
<dbReference type="InterPro" id="IPR016024">
    <property type="entry name" value="ARM-type_fold"/>
</dbReference>
<dbReference type="GO" id="GO:0090090">
    <property type="term" value="P:negative regulation of canonical Wnt signaling pathway"/>
    <property type="evidence" value="ECO:0007669"/>
    <property type="project" value="TreeGrafter"/>
</dbReference>
<sequence>MTKVYCSSEPTCSNNSFEEKLAGIISEFSFVELRARQIQDADLERLNNLHERISTLCLNDFDEHRRIRHLKLLPASNCIREKILLLKKHQTEPAEETFYASYTSAINEALTRIVEDSFEDEFRKIEINLGLVDAIAELFIIEVDVFGYETPMHPNARPIRKAIGNALTNLTYGNMRCKRHLCEYPKFLETAVNIIYHVPNLAQVYSALIRNLSWLADSAMGEILASGVPALTKAAIRSSQQSDEKCLLASLSALWNLASHSQENKRVMCETPEFLRLLISLLSSDLRHISLIESASGIIKYISAYIVQKSELIKKVHEMKIIRSLLKLLQSSSFTVLANSLGALNQFANWDSITQKKLLQDPPAMAFLNGLRNSTREDIRTSAKSVLNHLHSVNYTPQYAFTLPPGSRFQNPDNMNEASILTYDTSSLYRRNRNERLLTQRQPFYPNMHFPQLNDLKSPTFSTQSTSLATTTDTTFKPSSSMPQSNMIIHEVKSQQIYHTTASYSINAIPNEFSHPATDGSTAAVKFRSSSLPRYNILSPAKSILIEQSEQPMKRNDENHFGHKVGESNEAGFESEFIVEPLIEAGNEVSDSMLCTRSASVQSLTSVEMHNASGWESRVSTVENSNNISPGSCSDLPASPSECMGFARSAEVSRSKLESPNLSVEEPKDDEAFYATYESNINEIDEALLSNVIASVLPKPSSPRNTDSSSSTLKRDKRDLSASNTNKSSNY</sequence>
<dbReference type="GO" id="GO:0001708">
    <property type="term" value="P:cell fate specification"/>
    <property type="evidence" value="ECO:0007669"/>
    <property type="project" value="TreeGrafter"/>
</dbReference>
<dbReference type="Proteomes" id="UP000887540">
    <property type="component" value="Unplaced"/>
</dbReference>
<keyword evidence="4" id="KW-1185">Reference proteome</keyword>
<evidence type="ECO:0000256" key="3">
    <source>
        <dbReference type="SAM" id="MobiDB-lite"/>
    </source>
</evidence>
<dbReference type="GO" id="GO:0008013">
    <property type="term" value="F:beta-catenin binding"/>
    <property type="evidence" value="ECO:0007669"/>
    <property type="project" value="InterPro"/>
</dbReference>
<dbReference type="SUPFAM" id="SSF48371">
    <property type="entry name" value="ARM repeat"/>
    <property type="match status" value="1"/>
</dbReference>
<evidence type="ECO:0000313" key="4">
    <source>
        <dbReference type="Proteomes" id="UP000887540"/>
    </source>
</evidence>
<feature type="region of interest" description="Disordered" evidence="3">
    <location>
        <begin position="697"/>
        <end position="731"/>
    </location>
</feature>
<dbReference type="WBParaSite" id="ACRNAN_scaffold596.g16938.t1">
    <property type="protein sequence ID" value="ACRNAN_scaffold596.g16938.t1"/>
    <property type="gene ID" value="ACRNAN_scaffold596.g16938"/>
</dbReference>
<comment type="similarity">
    <text evidence="1">Belongs to the adenomatous polyposis coli (APC) family.</text>
</comment>
<dbReference type="GO" id="GO:0016477">
    <property type="term" value="P:cell migration"/>
    <property type="evidence" value="ECO:0007669"/>
    <property type="project" value="TreeGrafter"/>
</dbReference>
<evidence type="ECO:0000256" key="1">
    <source>
        <dbReference type="ARBA" id="ARBA00009051"/>
    </source>
</evidence>
<dbReference type="GO" id="GO:0007399">
    <property type="term" value="P:nervous system development"/>
    <property type="evidence" value="ECO:0007669"/>
    <property type="project" value="TreeGrafter"/>
</dbReference>
<dbReference type="InterPro" id="IPR011989">
    <property type="entry name" value="ARM-like"/>
</dbReference>
<organism evidence="4 5">
    <name type="scientific">Acrobeloides nanus</name>
    <dbReference type="NCBI Taxonomy" id="290746"/>
    <lineage>
        <taxon>Eukaryota</taxon>
        <taxon>Metazoa</taxon>
        <taxon>Ecdysozoa</taxon>
        <taxon>Nematoda</taxon>
        <taxon>Chromadorea</taxon>
        <taxon>Rhabditida</taxon>
        <taxon>Tylenchina</taxon>
        <taxon>Cephalobomorpha</taxon>
        <taxon>Cephaloboidea</taxon>
        <taxon>Cephalobidae</taxon>
        <taxon>Acrobeloides</taxon>
    </lineage>
</organism>
<feature type="compositionally biased region" description="Low complexity" evidence="3">
    <location>
        <begin position="702"/>
        <end position="712"/>
    </location>
</feature>
<dbReference type="GO" id="GO:0007389">
    <property type="term" value="P:pattern specification process"/>
    <property type="evidence" value="ECO:0007669"/>
    <property type="project" value="TreeGrafter"/>
</dbReference>
<dbReference type="GO" id="GO:0005881">
    <property type="term" value="C:cytoplasmic microtubule"/>
    <property type="evidence" value="ECO:0007669"/>
    <property type="project" value="TreeGrafter"/>
</dbReference>
<dbReference type="GO" id="GO:0016055">
    <property type="term" value="P:Wnt signaling pathway"/>
    <property type="evidence" value="ECO:0007669"/>
    <property type="project" value="UniProtKB-KW"/>
</dbReference>
<evidence type="ECO:0000313" key="5">
    <source>
        <dbReference type="WBParaSite" id="ACRNAN_scaffold596.g16938.t1"/>
    </source>
</evidence>
<protein>
    <submittedName>
        <fullName evidence="5">Adenomatous polyposis coli protein</fullName>
    </submittedName>
</protein>
<dbReference type="GO" id="GO:0008017">
    <property type="term" value="F:microtubule binding"/>
    <property type="evidence" value="ECO:0007669"/>
    <property type="project" value="TreeGrafter"/>
</dbReference>
<dbReference type="GO" id="GO:0016342">
    <property type="term" value="C:catenin complex"/>
    <property type="evidence" value="ECO:0007669"/>
    <property type="project" value="TreeGrafter"/>
</dbReference>
<dbReference type="InterPro" id="IPR000225">
    <property type="entry name" value="Armadillo"/>
</dbReference>
<dbReference type="GO" id="GO:0045295">
    <property type="term" value="F:gamma-catenin binding"/>
    <property type="evidence" value="ECO:0007669"/>
    <property type="project" value="TreeGrafter"/>
</dbReference>
<dbReference type="PANTHER" id="PTHR12607:SF12">
    <property type="entry name" value="APC-LIKE, ISOFORM A-RELATED"/>
    <property type="match status" value="1"/>
</dbReference>
<reference evidence="5" key="1">
    <citation type="submission" date="2022-11" db="UniProtKB">
        <authorList>
            <consortium name="WormBaseParasite"/>
        </authorList>
    </citation>
    <scope>IDENTIFICATION</scope>
</reference>
<keyword evidence="2" id="KW-0879">Wnt signaling pathway</keyword>
<feature type="compositionally biased region" description="Polar residues" evidence="3">
    <location>
        <begin position="721"/>
        <end position="731"/>
    </location>
</feature>
<dbReference type="PANTHER" id="PTHR12607">
    <property type="entry name" value="ADENOMATOUS POLYPOSIS COLI PROTEIN FAMILY"/>
    <property type="match status" value="1"/>
</dbReference>
<dbReference type="GO" id="GO:0007026">
    <property type="term" value="P:negative regulation of microtubule depolymerization"/>
    <property type="evidence" value="ECO:0007669"/>
    <property type="project" value="TreeGrafter"/>
</dbReference>